<accession>A0A1G2ADF2</accession>
<organism evidence="1 2">
    <name type="scientific">Candidatus Jacksonbacteria bacterium RIFCSPLOWO2_02_FULL_44_20</name>
    <dbReference type="NCBI Taxonomy" id="1798460"/>
    <lineage>
        <taxon>Bacteria</taxon>
        <taxon>Candidatus Jacksoniibacteriota</taxon>
    </lineage>
</organism>
<proteinExistence type="predicted"/>
<sequence length="87" mass="9716">MDQNDKQNIKADIDNYFDREISPKDRGAAYAQFASMYTRVSNKINRSYLNALNSAIGLLKSVNSAERIATDAVDAAEIKSRIQEMAV</sequence>
<gene>
    <name evidence="1" type="ORF">A3H61_03920</name>
</gene>
<dbReference type="Proteomes" id="UP000178315">
    <property type="component" value="Unassembled WGS sequence"/>
</dbReference>
<evidence type="ECO:0000313" key="2">
    <source>
        <dbReference type="Proteomes" id="UP000178315"/>
    </source>
</evidence>
<dbReference type="AlphaFoldDB" id="A0A1G2ADF2"/>
<evidence type="ECO:0000313" key="1">
    <source>
        <dbReference type="EMBL" id="OGY74047.1"/>
    </source>
</evidence>
<protein>
    <submittedName>
        <fullName evidence="1">Uncharacterized protein</fullName>
    </submittedName>
</protein>
<dbReference type="EMBL" id="MHJU01000004">
    <property type="protein sequence ID" value="OGY74047.1"/>
    <property type="molecule type" value="Genomic_DNA"/>
</dbReference>
<name>A0A1G2ADF2_9BACT</name>
<comment type="caution">
    <text evidence="1">The sequence shown here is derived from an EMBL/GenBank/DDBJ whole genome shotgun (WGS) entry which is preliminary data.</text>
</comment>
<reference evidence="1 2" key="1">
    <citation type="journal article" date="2016" name="Nat. Commun.">
        <title>Thousands of microbial genomes shed light on interconnected biogeochemical processes in an aquifer system.</title>
        <authorList>
            <person name="Anantharaman K."/>
            <person name="Brown C.T."/>
            <person name="Hug L.A."/>
            <person name="Sharon I."/>
            <person name="Castelle C.J."/>
            <person name="Probst A.J."/>
            <person name="Thomas B.C."/>
            <person name="Singh A."/>
            <person name="Wilkins M.J."/>
            <person name="Karaoz U."/>
            <person name="Brodie E.L."/>
            <person name="Williams K.H."/>
            <person name="Hubbard S.S."/>
            <person name="Banfield J.F."/>
        </authorList>
    </citation>
    <scope>NUCLEOTIDE SEQUENCE [LARGE SCALE GENOMIC DNA]</scope>
</reference>